<dbReference type="RefSeq" id="WP_026168004.1">
    <property type="nucleotide sequence ID" value="NZ_CBCRTU010000017.1"/>
</dbReference>
<reference evidence="3" key="1">
    <citation type="submission" date="2023-05" db="EMBL/GenBank/DDBJ databases">
        <title>Metabolic capabilities are highly conserved among human nasal-associated Corynebacterium species in pangenomic analyses.</title>
        <authorList>
            <person name="Tran T.H."/>
            <person name="Roberts A.Q."/>
            <person name="Escapa I.F."/>
            <person name="Gao W."/>
            <person name="Conlan S."/>
            <person name="Kong H."/>
            <person name="Segre J.A."/>
            <person name="Kelly M.S."/>
            <person name="Lemon K.P."/>
        </authorList>
    </citation>
    <scope>NUCLEOTIDE SEQUENCE</scope>
    <source>
        <strain evidence="3">KPL2654</strain>
    </source>
</reference>
<feature type="region of interest" description="Disordered" evidence="1">
    <location>
        <begin position="169"/>
        <end position="188"/>
    </location>
</feature>
<evidence type="ECO:0000256" key="2">
    <source>
        <dbReference type="SAM" id="Phobius"/>
    </source>
</evidence>
<keyword evidence="2" id="KW-0472">Membrane</keyword>
<comment type="caution">
    <text evidence="3">The sequence shown here is derived from an EMBL/GenBank/DDBJ whole genome shotgun (WGS) entry which is preliminary data.</text>
</comment>
<feature type="compositionally biased region" description="Acidic residues" evidence="1">
    <location>
        <begin position="173"/>
        <end position="182"/>
    </location>
</feature>
<dbReference type="AlphaFoldDB" id="A0AAP4BWF6"/>
<evidence type="ECO:0000313" key="4">
    <source>
        <dbReference type="Proteomes" id="UP001226160"/>
    </source>
</evidence>
<dbReference type="Pfam" id="PF10969">
    <property type="entry name" value="DUF2771"/>
    <property type="match status" value="1"/>
</dbReference>
<name>A0AAP4BWF6_9CORY</name>
<accession>A0AAP4BWF6</accession>
<dbReference type="EMBL" id="JASNVP010000008">
    <property type="protein sequence ID" value="MDK4326676.1"/>
    <property type="molecule type" value="Genomic_DNA"/>
</dbReference>
<evidence type="ECO:0000256" key="1">
    <source>
        <dbReference type="SAM" id="MobiDB-lite"/>
    </source>
</evidence>
<gene>
    <name evidence="3" type="ORF">QPX54_09200</name>
</gene>
<dbReference type="GeneID" id="64189003"/>
<evidence type="ECO:0000313" key="3">
    <source>
        <dbReference type="EMBL" id="MDK4326676.1"/>
    </source>
</evidence>
<feature type="transmembrane region" description="Helical" evidence="2">
    <location>
        <begin position="12"/>
        <end position="36"/>
    </location>
</feature>
<dbReference type="InterPro" id="IPR024495">
    <property type="entry name" value="DUF2771"/>
</dbReference>
<sequence>MATRKEAKRKSLIQVLVLIVAVVVVAVAALVFQNWWQNRPGAEPSEITVHASVGDREAEITPYLVCELGEECPEGEVNELLVDADETLRLEIPEEIYSTQWRVLQIYDDPAANDEILHGSYDTDSVEISGSADDARLLVVEISTVVVGTDDEGEETPYSVVWSISTMDGADLPYDEEGETDGGEAPAN</sequence>
<dbReference type="Proteomes" id="UP001226160">
    <property type="component" value="Unassembled WGS sequence"/>
</dbReference>
<protein>
    <submittedName>
        <fullName evidence="3">DUF2771 domain-containing protein</fullName>
    </submittedName>
</protein>
<organism evidence="3 4">
    <name type="scientific">Corynebacterium propinquum</name>
    <dbReference type="NCBI Taxonomy" id="43769"/>
    <lineage>
        <taxon>Bacteria</taxon>
        <taxon>Bacillati</taxon>
        <taxon>Actinomycetota</taxon>
        <taxon>Actinomycetes</taxon>
        <taxon>Mycobacteriales</taxon>
        <taxon>Corynebacteriaceae</taxon>
        <taxon>Corynebacterium</taxon>
    </lineage>
</organism>
<proteinExistence type="predicted"/>
<keyword evidence="2" id="KW-1133">Transmembrane helix</keyword>
<keyword evidence="2" id="KW-0812">Transmembrane</keyword>